<comment type="caution">
    <text evidence="3">The sequence shown here is derived from an EMBL/GenBank/DDBJ whole genome shotgun (WGS) entry which is preliminary data.</text>
</comment>
<feature type="transmembrane region" description="Helical" evidence="2">
    <location>
        <begin position="87"/>
        <end position="110"/>
    </location>
</feature>
<sequence length="128" mass="14187">MYPKCKLGRAKRRVIVQRNTLPSSSSSSSSSSPTYDPRGPNKQRCRSNTCNLSRALLFTRENGMPRDYRCVPANGGYGYGYTNVARAWASSIVTMHILLLALSPSALFVFKPLTGILRGDLRGWADRT</sequence>
<organism evidence="3 4">
    <name type="scientific">Periconia digitata</name>
    <dbReference type="NCBI Taxonomy" id="1303443"/>
    <lineage>
        <taxon>Eukaryota</taxon>
        <taxon>Fungi</taxon>
        <taxon>Dikarya</taxon>
        <taxon>Ascomycota</taxon>
        <taxon>Pezizomycotina</taxon>
        <taxon>Dothideomycetes</taxon>
        <taxon>Pleosporomycetidae</taxon>
        <taxon>Pleosporales</taxon>
        <taxon>Massarineae</taxon>
        <taxon>Periconiaceae</taxon>
        <taxon>Periconia</taxon>
    </lineage>
</organism>
<evidence type="ECO:0000313" key="3">
    <source>
        <dbReference type="EMBL" id="CAI6334876.1"/>
    </source>
</evidence>
<protein>
    <submittedName>
        <fullName evidence="3">Uncharacterized protein</fullName>
    </submittedName>
</protein>
<evidence type="ECO:0000256" key="2">
    <source>
        <dbReference type="SAM" id="Phobius"/>
    </source>
</evidence>
<keyword evidence="2" id="KW-0472">Membrane</keyword>
<name>A0A9W4UES9_9PLEO</name>
<proteinExistence type="predicted"/>
<reference evidence="3" key="1">
    <citation type="submission" date="2023-01" db="EMBL/GenBank/DDBJ databases">
        <authorList>
            <person name="Van Ghelder C."/>
            <person name="Rancurel C."/>
        </authorList>
    </citation>
    <scope>NUCLEOTIDE SEQUENCE</scope>
    <source>
        <strain evidence="3">CNCM I-4278</strain>
    </source>
</reference>
<feature type="region of interest" description="Disordered" evidence="1">
    <location>
        <begin position="18"/>
        <end position="46"/>
    </location>
</feature>
<dbReference type="EMBL" id="CAOQHR010000005">
    <property type="protein sequence ID" value="CAI6334876.1"/>
    <property type="molecule type" value="Genomic_DNA"/>
</dbReference>
<feature type="compositionally biased region" description="Low complexity" evidence="1">
    <location>
        <begin position="23"/>
        <end position="32"/>
    </location>
</feature>
<dbReference type="Proteomes" id="UP001152607">
    <property type="component" value="Unassembled WGS sequence"/>
</dbReference>
<evidence type="ECO:0000256" key="1">
    <source>
        <dbReference type="SAM" id="MobiDB-lite"/>
    </source>
</evidence>
<evidence type="ECO:0000313" key="4">
    <source>
        <dbReference type="Proteomes" id="UP001152607"/>
    </source>
</evidence>
<dbReference type="AlphaFoldDB" id="A0A9W4UES9"/>
<keyword evidence="2" id="KW-1133">Transmembrane helix</keyword>
<keyword evidence="2" id="KW-0812">Transmembrane</keyword>
<keyword evidence="4" id="KW-1185">Reference proteome</keyword>
<gene>
    <name evidence="3" type="ORF">PDIGIT_LOCUS7946</name>
</gene>
<accession>A0A9W4UES9</accession>